<gene>
    <name evidence="2" type="ORF">NQ314_008609</name>
</gene>
<reference evidence="2" key="1">
    <citation type="journal article" date="2023" name="Insect Mol. Biol.">
        <title>Genome sequencing provides insights into the evolution of gene families encoding plant cell wall-degrading enzymes in longhorned beetles.</title>
        <authorList>
            <person name="Shin N.R."/>
            <person name="Okamura Y."/>
            <person name="Kirsch R."/>
            <person name="Pauchet Y."/>
        </authorList>
    </citation>
    <scope>NUCLEOTIDE SEQUENCE</scope>
    <source>
        <strain evidence="2">RBIC_L_NR</strain>
    </source>
</reference>
<feature type="non-terminal residue" evidence="2">
    <location>
        <position position="1"/>
    </location>
</feature>
<dbReference type="EMBL" id="JANEYF010002377">
    <property type="protein sequence ID" value="KAJ8947401.1"/>
    <property type="molecule type" value="Genomic_DNA"/>
</dbReference>
<accession>A0AAV8Y7P0</accession>
<keyword evidence="1" id="KW-0193">Cuticle</keyword>
<comment type="caution">
    <text evidence="2">The sequence shown here is derived from an EMBL/GenBank/DDBJ whole genome shotgun (WGS) entry which is preliminary data.</text>
</comment>
<dbReference type="InterPro" id="IPR000618">
    <property type="entry name" value="Insect_cuticle"/>
</dbReference>
<dbReference type="PROSITE" id="PS51155">
    <property type="entry name" value="CHIT_BIND_RR_2"/>
    <property type="match status" value="1"/>
</dbReference>
<evidence type="ECO:0000313" key="2">
    <source>
        <dbReference type="EMBL" id="KAJ8947401.1"/>
    </source>
</evidence>
<dbReference type="GO" id="GO:0042302">
    <property type="term" value="F:structural constituent of cuticle"/>
    <property type="evidence" value="ECO:0007669"/>
    <property type="project" value="UniProtKB-UniRule"/>
</dbReference>
<evidence type="ECO:0000313" key="3">
    <source>
        <dbReference type="Proteomes" id="UP001162156"/>
    </source>
</evidence>
<dbReference type="AlphaFoldDB" id="A0AAV8Y7P0"/>
<sequence>KLYSTSNGQERDESGHLNKKGANIVLVIQGVYSYTGSDNKLRRVSYQADERGFHPHIEIISDSSKSPSLTTESNIVTMAPPTSIDLNVPVLRIASSAIATLNGGGLGK</sequence>
<keyword evidence="3" id="KW-1185">Reference proteome</keyword>
<name>A0AAV8Y7P0_9CUCU</name>
<proteinExistence type="predicted"/>
<evidence type="ECO:0000256" key="1">
    <source>
        <dbReference type="PROSITE-ProRule" id="PRU00497"/>
    </source>
</evidence>
<dbReference type="Pfam" id="PF00379">
    <property type="entry name" value="Chitin_bind_4"/>
    <property type="match status" value="1"/>
</dbReference>
<organism evidence="2 3">
    <name type="scientific">Rhamnusium bicolor</name>
    <dbReference type="NCBI Taxonomy" id="1586634"/>
    <lineage>
        <taxon>Eukaryota</taxon>
        <taxon>Metazoa</taxon>
        <taxon>Ecdysozoa</taxon>
        <taxon>Arthropoda</taxon>
        <taxon>Hexapoda</taxon>
        <taxon>Insecta</taxon>
        <taxon>Pterygota</taxon>
        <taxon>Neoptera</taxon>
        <taxon>Endopterygota</taxon>
        <taxon>Coleoptera</taxon>
        <taxon>Polyphaga</taxon>
        <taxon>Cucujiformia</taxon>
        <taxon>Chrysomeloidea</taxon>
        <taxon>Cerambycidae</taxon>
        <taxon>Lepturinae</taxon>
        <taxon>Rhagiini</taxon>
        <taxon>Rhamnusium</taxon>
    </lineage>
</organism>
<protein>
    <submittedName>
        <fullName evidence="2">Uncharacterized protein</fullName>
    </submittedName>
</protein>
<dbReference type="Proteomes" id="UP001162156">
    <property type="component" value="Unassembled WGS sequence"/>
</dbReference>